<feature type="compositionally biased region" description="Low complexity" evidence="1">
    <location>
        <begin position="23"/>
        <end position="38"/>
    </location>
</feature>
<evidence type="ECO:0000256" key="2">
    <source>
        <dbReference type="SAM" id="SignalP"/>
    </source>
</evidence>
<dbReference type="PROSITE" id="PS51257">
    <property type="entry name" value="PROKAR_LIPOPROTEIN"/>
    <property type="match status" value="1"/>
</dbReference>
<dbReference type="EMBL" id="JAIVEX010000003">
    <property type="protein sequence ID" value="MDB0521130.1"/>
    <property type="molecule type" value="Genomic_DNA"/>
</dbReference>
<gene>
    <name evidence="3" type="ORF">LBW55_05835</name>
</gene>
<dbReference type="KEGG" id="rsy:RSUY_07560"/>
<evidence type="ECO:0000256" key="1">
    <source>
        <dbReference type="SAM" id="MobiDB-lite"/>
    </source>
</evidence>
<evidence type="ECO:0008006" key="5">
    <source>
        <dbReference type="Google" id="ProtNLM"/>
    </source>
</evidence>
<protein>
    <recommendedName>
        <fullName evidence="5">Lipoprotein</fullName>
    </recommendedName>
</protein>
<proteinExistence type="predicted"/>
<accession>A0AAE4AF07</accession>
<organism evidence="3 4">
    <name type="scientific">Ralstonia solanacearum</name>
    <name type="common">Pseudomonas solanacearum</name>
    <dbReference type="NCBI Taxonomy" id="305"/>
    <lineage>
        <taxon>Bacteria</taxon>
        <taxon>Pseudomonadati</taxon>
        <taxon>Pseudomonadota</taxon>
        <taxon>Betaproteobacteria</taxon>
        <taxon>Burkholderiales</taxon>
        <taxon>Burkholderiaceae</taxon>
        <taxon>Ralstonia</taxon>
        <taxon>Ralstonia solanacearum species complex</taxon>
    </lineage>
</organism>
<feature type="signal peptide" evidence="2">
    <location>
        <begin position="1"/>
        <end position="21"/>
    </location>
</feature>
<name>A0AAE4AF07_RALSL</name>
<dbReference type="RefSeq" id="WP_162835361.1">
    <property type="nucleotide sequence ID" value="NZ_CDRJ01000001.1"/>
</dbReference>
<keyword evidence="2" id="KW-0732">Signal</keyword>
<dbReference type="Proteomes" id="UP001143674">
    <property type="component" value="Unassembled WGS sequence"/>
</dbReference>
<sequence length="55" mass="5333">MHALRLACALLAGLLAVAACATDGNMPSSSSGTTPRSTQDMGNSYTRGGGGGGGY</sequence>
<feature type="region of interest" description="Disordered" evidence="1">
    <location>
        <begin position="23"/>
        <end position="55"/>
    </location>
</feature>
<evidence type="ECO:0000313" key="4">
    <source>
        <dbReference type="Proteomes" id="UP001143674"/>
    </source>
</evidence>
<comment type="caution">
    <text evidence="3">The sequence shown here is derived from an EMBL/GenBank/DDBJ whole genome shotgun (WGS) entry which is preliminary data.</text>
</comment>
<feature type="chain" id="PRO_5043280068" description="Lipoprotein" evidence="2">
    <location>
        <begin position="22"/>
        <end position="55"/>
    </location>
</feature>
<dbReference type="AlphaFoldDB" id="A0AAE4AF07"/>
<reference evidence="3" key="1">
    <citation type="submission" date="2021-09" db="EMBL/GenBank/DDBJ databases">
        <title>Genomic analysis of Ralstonia spp.</title>
        <authorList>
            <person name="Aburjaile F."/>
            <person name="Ariute J.C."/>
            <person name="Pais A.K.L."/>
            <person name="Albuquerque G.M.R."/>
            <person name="Silva A.M.F."/>
            <person name="Brenig B."/>
            <person name="Azevedo V."/>
            <person name="Matiuzzi M."/>
            <person name="Ramos R."/>
            <person name="Goes-Neto A."/>
            <person name="Soares S."/>
            <person name="Iseppon A.M.B."/>
            <person name="Souza E."/>
            <person name="Gama M."/>
        </authorList>
    </citation>
    <scope>NUCLEOTIDE SEQUENCE</scope>
    <source>
        <strain evidence="3">B4</strain>
    </source>
</reference>
<evidence type="ECO:0000313" key="3">
    <source>
        <dbReference type="EMBL" id="MDB0521130.1"/>
    </source>
</evidence>